<dbReference type="AlphaFoldDB" id="A0AAX3W4J8"/>
<protein>
    <recommendedName>
        <fullName evidence="3">PH domain-containing protein</fullName>
    </recommendedName>
</protein>
<proteinExistence type="predicted"/>
<evidence type="ECO:0008006" key="3">
    <source>
        <dbReference type="Google" id="ProtNLM"/>
    </source>
</evidence>
<evidence type="ECO:0000313" key="2">
    <source>
        <dbReference type="Proteomes" id="UP001223261"/>
    </source>
</evidence>
<evidence type="ECO:0000313" key="1">
    <source>
        <dbReference type="EMBL" id="WHI60193.1"/>
    </source>
</evidence>
<reference evidence="1" key="1">
    <citation type="journal article" date="2023" name="Antibiotics">
        <title>Prevalence and Molecular Characterization of Methicillin-Resistant Staphylococci (MRS) and Mammaliicocci (MRM) in Dromedary Camels from Algeria: First Detection of SCCmec-mecC Hybrid in Methicillin-Resistant Mammaliicoccus lentus.</title>
        <authorList>
            <person name="Belhout C."/>
            <person name="Boyen F."/>
            <person name="Vereecke N."/>
            <person name="Theuns S."/>
            <person name="Taibi N."/>
            <person name="Stegger M."/>
            <person name="de la Fe-Rodriguez P.Y."/>
            <person name="Bouayad L."/>
            <person name="Elgroud R."/>
            <person name="Butaye P."/>
        </authorList>
    </citation>
    <scope>NUCLEOTIDE SEQUENCE</scope>
    <source>
        <strain evidence="1">7048</strain>
    </source>
</reference>
<name>A0AAX3W4J8_MAMLE</name>
<sequence length="177" mass="20841">MYILSLQDDETTQLIGAFNTEEDVVSWINSIPNVKKDYNDNYILKIEDLTEFINIKWKDSIVPLTQYSFSTGEYLYFSWEEIAYMNQHHGITSGSTKIDNYYYDNNEVKEEIKLRQSLKQALKDYFEKNNQSYYFGGKGSQDGEYINTEDGTFLHIDPSTLEEWKSTQDIEKILNIK</sequence>
<dbReference type="Proteomes" id="UP001223261">
    <property type="component" value="Chromosome"/>
</dbReference>
<dbReference type="RefSeq" id="WP_282862408.1">
    <property type="nucleotide sequence ID" value="NZ_CP118848.1"/>
</dbReference>
<dbReference type="EMBL" id="CP118848">
    <property type="protein sequence ID" value="WHI60193.1"/>
    <property type="molecule type" value="Genomic_DNA"/>
</dbReference>
<accession>A0AAX3W4J8</accession>
<gene>
    <name evidence="1" type="ORF">PYH69_00675</name>
</gene>
<organism evidence="1 2">
    <name type="scientific">Mammaliicoccus lentus</name>
    <name type="common">Staphylococcus lentus</name>
    <dbReference type="NCBI Taxonomy" id="42858"/>
    <lineage>
        <taxon>Bacteria</taxon>
        <taxon>Bacillati</taxon>
        <taxon>Bacillota</taxon>
        <taxon>Bacilli</taxon>
        <taxon>Bacillales</taxon>
        <taxon>Staphylococcaceae</taxon>
        <taxon>Mammaliicoccus</taxon>
    </lineage>
</organism>